<dbReference type="Proteomes" id="UP000688137">
    <property type="component" value="Unassembled WGS sequence"/>
</dbReference>
<comment type="caution">
    <text evidence="1">The sequence shown here is derived from an EMBL/GenBank/DDBJ whole genome shotgun (WGS) entry which is preliminary data.</text>
</comment>
<keyword evidence="2" id="KW-1185">Reference proteome</keyword>
<proteinExistence type="predicted"/>
<organism evidence="1 2">
    <name type="scientific">Paramecium primaurelia</name>
    <dbReference type="NCBI Taxonomy" id="5886"/>
    <lineage>
        <taxon>Eukaryota</taxon>
        <taxon>Sar</taxon>
        <taxon>Alveolata</taxon>
        <taxon>Ciliophora</taxon>
        <taxon>Intramacronucleata</taxon>
        <taxon>Oligohymenophorea</taxon>
        <taxon>Peniculida</taxon>
        <taxon>Parameciidae</taxon>
        <taxon>Paramecium</taxon>
    </lineage>
</organism>
<dbReference type="AlphaFoldDB" id="A0A8S1N0H8"/>
<protein>
    <submittedName>
        <fullName evidence="1">Uncharacterized protein</fullName>
    </submittedName>
</protein>
<evidence type="ECO:0000313" key="1">
    <source>
        <dbReference type="EMBL" id="CAD8086100.1"/>
    </source>
</evidence>
<gene>
    <name evidence="1" type="ORF">PPRIM_AZ9-3.1.T0760005</name>
</gene>
<evidence type="ECO:0000313" key="2">
    <source>
        <dbReference type="Proteomes" id="UP000688137"/>
    </source>
</evidence>
<sequence>MSFHIFHSHQQTQKFVNPKSTQQFHNKQHFIFSEFLLQLLSFKNTSSSYQWKQIETSLQPKQLIPAEIDDMAHHFSVNNQDLNFSGTHCRDNFNREQLTTLFEAMMQTPYNISNDVGEAATKAIDTFQYAELQANKKSDPYYISKFLLQFQAGQGQFVLPFGSDFQLGEQIRTSRKMTCKG</sequence>
<reference evidence="1" key="1">
    <citation type="submission" date="2021-01" db="EMBL/GenBank/DDBJ databases">
        <authorList>
            <consortium name="Genoscope - CEA"/>
            <person name="William W."/>
        </authorList>
    </citation>
    <scope>NUCLEOTIDE SEQUENCE</scope>
</reference>
<accession>A0A8S1N0H8</accession>
<name>A0A8S1N0H8_PARPR</name>
<dbReference type="EMBL" id="CAJJDM010000079">
    <property type="protein sequence ID" value="CAD8086100.1"/>
    <property type="molecule type" value="Genomic_DNA"/>
</dbReference>